<dbReference type="PANTHER" id="PTHR37316">
    <property type="entry name" value="TEICHOIC ACID GLYCEROL-PHOSPHATE PRIMASE"/>
    <property type="match status" value="1"/>
</dbReference>
<sequence length="408" mass="49151">MIDPDKMSSLKKIIINTIKPILIALYQLVFHLLSTNKKVIIFESSTGRNYTGNPKYVYEYILNSRQDILKNYKIIWSLEDINTKIPGNPIKVRKISLKYLYYCTIAKCWIFDTRPPAYILKKDKCYFIQTWHGTPLKKLGLDMENVNMGEEQDISNYKYYFNKNTKNWDFLISQNPYSTEIFKKAFNFSGEFLEIGYPRNDILINKNNQEEIEKIKKELKIDYTKKIILYAPTWRDDEFYGSDVYKFTTNMDFNQLKNSLEDEYIVIIKYHYLVKENKDWTKYGDFIYFADEKTDIQKLYLISDILITDYSSVMFDYSILKRPMIFYTYDLENYKKNLRDFYFDINEIVPGPIIKENSYLIDYLKNFNEENYFLKYQKKYNEFIDKFNQYDDGKASEKIANFILKKNN</sequence>
<evidence type="ECO:0000313" key="9">
    <source>
        <dbReference type="Proteomes" id="UP000077245"/>
    </source>
</evidence>
<keyword evidence="7" id="KW-0812">Transmembrane</keyword>
<evidence type="ECO:0000256" key="6">
    <source>
        <dbReference type="ARBA" id="ARBA00023136"/>
    </source>
</evidence>
<dbReference type="AlphaFoldDB" id="A0A166DVL5"/>
<evidence type="ECO:0000256" key="1">
    <source>
        <dbReference type="ARBA" id="ARBA00004202"/>
    </source>
</evidence>
<comment type="similarity">
    <text evidence="2">Belongs to the CDP-glycerol glycerophosphotransferase family.</text>
</comment>
<dbReference type="GO" id="GO:0005886">
    <property type="term" value="C:plasma membrane"/>
    <property type="evidence" value="ECO:0007669"/>
    <property type="project" value="UniProtKB-SubCell"/>
</dbReference>
<dbReference type="InterPro" id="IPR043149">
    <property type="entry name" value="TagF_N"/>
</dbReference>
<keyword evidence="7" id="KW-1133">Transmembrane helix</keyword>
<dbReference type="STRING" id="49547.MBCUR_01740"/>
<evidence type="ECO:0000256" key="7">
    <source>
        <dbReference type="SAM" id="Phobius"/>
    </source>
</evidence>
<dbReference type="SUPFAM" id="SSF53756">
    <property type="entry name" value="UDP-Glycosyltransferase/glycogen phosphorylase"/>
    <property type="match status" value="1"/>
</dbReference>
<dbReference type="Gene3D" id="3.40.50.12580">
    <property type="match status" value="1"/>
</dbReference>
<gene>
    <name evidence="8" type="primary">tagF_1</name>
    <name evidence="8" type="ORF">MBCUR_01740</name>
</gene>
<dbReference type="PATRIC" id="fig|49547.3.peg.180"/>
<evidence type="ECO:0000256" key="2">
    <source>
        <dbReference type="ARBA" id="ARBA00010488"/>
    </source>
</evidence>
<name>A0A166DVL5_9EURY</name>
<keyword evidence="6 7" id="KW-0472">Membrane</keyword>
<dbReference type="PANTHER" id="PTHR37316:SF3">
    <property type="entry name" value="TEICHOIC ACID GLYCEROL-PHOSPHATE TRANSFERASE"/>
    <property type="match status" value="1"/>
</dbReference>
<dbReference type="InterPro" id="IPR051612">
    <property type="entry name" value="Teichoic_Acid_Biosynth"/>
</dbReference>
<evidence type="ECO:0000313" key="8">
    <source>
        <dbReference type="EMBL" id="KZX15996.1"/>
    </source>
</evidence>
<feature type="transmembrane region" description="Helical" evidence="7">
    <location>
        <begin position="12"/>
        <end position="33"/>
    </location>
</feature>
<dbReference type="Gene3D" id="3.40.50.11820">
    <property type="match status" value="1"/>
</dbReference>
<evidence type="ECO:0000256" key="3">
    <source>
        <dbReference type="ARBA" id="ARBA00022475"/>
    </source>
</evidence>
<dbReference type="InterPro" id="IPR007554">
    <property type="entry name" value="Glycerophosphate_synth"/>
</dbReference>
<dbReference type="EC" id="2.7.8.12" evidence="8"/>
<accession>A0A166DVL5</accession>
<dbReference type="Pfam" id="PF04464">
    <property type="entry name" value="Glyphos_transf"/>
    <property type="match status" value="1"/>
</dbReference>
<evidence type="ECO:0000256" key="5">
    <source>
        <dbReference type="ARBA" id="ARBA00022944"/>
    </source>
</evidence>
<keyword evidence="5" id="KW-0777">Teichoic acid biosynthesis</keyword>
<organism evidence="8 9">
    <name type="scientific">Methanobrevibacter curvatus</name>
    <dbReference type="NCBI Taxonomy" id="49547"/>
    <lineage>
        <taxon>Archaea</taxon>
        <taxon>Methanobacteriati</taxon>
        <taxon>Methanobacteriota</taxon>
        <taxon>Methanomada group</taxon>
        <taxon>Methanobacteria</taxon>
        <taxon>Methanobacteriales</taxon>
        <taxon>Methanobacteriaceae</taxon>
        <taxon>Methanobrevibacter</taxon>
    </lineage>
</organism>
<evidence type="ECO:0000256" key="4">
    <source>
        <dbReference type="ARBA" id="ARBA00022679"/>
    </source>
</evidence>
<keyword evidence="4 8" id="KW-0808">Transferase</keyword>
<reference evidence="8 9" key="1">
    <citation type="submission" date="2016-04" db="EMBL/GenBank/DDBJ databases">
        <title>Genome sequence of Methanobrevibacter curvatus DSM 11111.</title>
        <authorList>
            <person name="Poehlein A."/>
            <person name="Seedorf H."/>
            <person name="Daniel R."/>
        </authorList>
    </citation>
    <scope>NUCLEOTIDE SEQUENCE [LARGE SCALE GENOMIC DNA]</scope>
    <source>
        <strain evidence="8 9">DSM 11111</strain>
    </source>
</reference>
<protein>
    <submittedName>
        <fullName evidence="8">CDP-glycerol:poly(Glycerophosphate) glycerophosphotransferase</fullName>
        <ecNumber evidence="8">2.7.8.12</ecNumber>
    </submittedName>
</protein>
<comment type="subcellular location">
    <subcellularLocation>
        <location evidence="1">Cell membrane</location>
        <topology evidence="1">Peripheral membrane protein</topology>
    </subcellularLocation>
</comment>
<comment type="caution">
    <text evidence="8">The sequence shown here is derived from an EMBL/GenBank/DDBJ whole genome shotgun (WGS) entry which is preliminary data.</text>
</comment>
<dbReference type="EMBL" id="LWMV01000021">
    <property type="protein sequence ID" value="KZX15996.1"/>
    <property type="molecule type" value="Genomic_DNA"/>
</dbReference>
<keyword evidence="9" id="KW-1185">Reference proteome</keyword>
<keyword evidence="3" id="KW-1003">Cell membrane</keyword>
<dbReference type="Proteomes" id="UP000077245">
    <property type="component" value="Unassembled WGS sequence"/>
</dbReference>
<dbReference type="InterPro" id="IPR043148">
    <property type="entry name" value="TagF_C"/>
</dbReference>
<proteinExistence type="inferred from homology"/>
<dbReference type="GO" id="GO:0047355">
    <property type="term" value="F:CDP-glycerol glycerophosphotransferase activity"/>
    <property type="evidence" value="ECO:0007669"/>
    <property type="project" value="UniProtKB-EC"/>
</dbReference>